<sequence>MAVNYTNLESVPGTLQLNVPRNLISSAQYHVTLRGIGGLQFSNGVDIEYEEKHISIFIQTDKAVYKAVHFRIFALHRNGTVSLNKMDIKIYKENLMAILSKCEKRNFDWLLSL</sequence>
<accession>A0ABQ9EIR3</accession>
<evidence type="ECO:0008006" key="3">
    <source>
        <dbReference type="Google" id="ProtNLM"/>
    </source>
</evidence>
<dbReference type="Proteomes" id="UP001217089">
    <property type="component" value="Unassembled WGS sequence"/>
</dbReference>
<gene>
    <name evidence="1" type="ORF">KUTeg_017298</name>
</gene>
<proteinExistence type="predicted"/>
<comment type="caution">
    <text evidence="1">The sequence shown here is derived from an EMBL/GenBank/DDBJ whole genome shotgun (WGS) entry which is preliminary data.</text>
</comment>
<evidence type="ECO:0000313" key="2">
    <source>
        <dbReference type="Proteomes" id="UP001217089"/>
    </source>
</evidence>
<protein>
    <recommendedName>
        <fullName evidence="3">Galectin</fullName>
    </recommendedName>
</protein>
<name>A0ABQ9EIR3_TEGGR</name>
<dbReference type="EMBL" id="JARBDR010000846">
    <property type="protein sequence ID" value="KAJ8305163.1"/>
    <property type="molecule type" value="Genomic_DNA"/>
</dbReference>
<dbReference type="Gene3D" id="2.60.40.1930">
    <property type="match status" value="2"/>
</dbReference>
<organism evidence="1 2">
    <name type="scientific">Tegillarca granosa</name>
    <name type="common">Malaysian cockle</name>
    <name type="synonym">Anadara granosa</name>
    <dbReference type="NCBI Taxonomy" id="220873"/>
    <lineage>
        <taxon>Eukaryota</taxon>
        <taxon>Metazoa</taxon>
        <taxon>Spiralia</taxon>
        <taxon>Lophotrochozoa</taxon>
        <taxon>Mollusca</taxon>
        <taxon>Bivalvia</taxon>
        <taxon>Autobranchia</taxon>
        <taxon>Pteriomorphia</taxon>
        <taxon>Arcoida</taxon>
        <taxon>Arcoidea</taxon>
        <taxon>Arcidae</taxon>
        <taxon>Tegillarca</taxon>
    </lineage>
</organism>
<evidence type="ECO:0000313" key="1">
    <source>
        <dbReference type="EMBL" id="KAJ8305163.1"/>
    </source>
</evidence>
<keyword evidence="2" id="KW-1185">Reference proteome</keyword>
<reference evidence="1 2" key="1">
    <citation type="submission" date="2022-12" db="EMBL/GenBank/DDBJ databases">
        <title>Chromosome-level genome of Tegillarca granosa.</title>
        <authorList>
            <person name="Kim J."/>
        </authorList>
    </citation>
    <scope>NUCLEOTIDE SEQUENCE [LARGE SCALE GENOMIC DNA]</scope>
    <source>
        <strain evidence="1">Teg-2019</strain>
        <tissue evidence="1">Adductor muscle</tissue>
    </source>
</reference>